<evidence type="ECO:0000313" key="2">
    <source>
        <dbReference type="EMBL" id="GAJ07202.1"/>
    </source>
</evidence>
<protein>
    <recommendedName>
        <fullName evidence="1">Pyruvate ferredoxin oxidoreductase beta subunit C-terminal domain-containing protein</fullName>
    </recommendedName>
</protein>
<reference evidence="2" key="1">
    <citation type="journal article" date="2014" name="Front. Microbiol.">
        <title>High frequency of phylogenetically diverse reductive dehalogenase-homologous genes in deep subseafloor sedimentary metagenomes.</title>
        <authorList>
            <person name="Kawai M."/>
            <person name="Futagami T."/>
            <person name="Toyoda A."/>
            <person name="Takaki Y."/>
            <person name="Nishi S."/>
            <person name="Hori S."/>
            <person name="Arai W."/>
            <person name="Tsubouchi T."/>
            <person name="Morono Y."/>
            <person name="Uchiyama I."/>
            <person name="Ito T."/>
            <person name="Fujiyama A."/>
            <person name="Inagaki F."/>
            <person name="Takami H."/>
        </authorList>
    </citation>
    <scope>NUCLEOTIDE SEQUENCE</scope>
    <source>
        <strain evidence="2">Expedition CK06-06</strain>
    </source>
</reference>
<evidence type="ECO:0000259" key="1">
    <source>
        <dbReference type="Pfam" id="PF12367"/>
    </source>
</evidence>
<dbReference type="EMBL" id="BARW01026596">
    <property type="protein sequence ID" value="GAJ07202.1"/>
    <property type="molecule type" value="Genomic_DNA"/>
</dbReference>
<proteinExistence type="predicted"/>
<dbReference type="InterPro" id="IPR029061">
    <property type="entry name" value="THDP-binding"/>
</dbReference>
<feature type="non-terminal residue" evidence="2">
    <location>
        <position position="1"/>
    </location>
</feature>
<dbReference type="InterPro" id="IPR032686">
    <property type="entry name" value="PFO_beta_C"/>
</dbReference>
<name>X1UUA1_9ZZZZ</name>
<dbReference type="SUPFAM" id="SSF52518">
    <property type="entry name" value="Thiamin diphosphate-binding fold (THDP-binding)"/>
    <property type="match status" value="1"/>
</dbReference>
<feature type="domain" description="Pyruvate ferredoxin oxidoreductase beta subunit C-terminal" evidence="1">
    <location>
        <begin position="11"/>
        <end position="75"/>
    </location>
</feature>
<gene>
    <name evidence="2" type="ORF">S12H4_43349</name>
</gene>
<accession>X1UUA1</accession>
<organism evidence="2">
    <name type="scientific">marine sediment metagenome</name>
    <dbReference type="NCBI Taxonomy" id="412755"/>
    <lineage>
        <taxon>unclassified sequences</taxon>
        <taxon>metagenomes</taxon>
        <taxon>ecological metagenomes</taxon>
    </lineage>
</organism>
<dbReference type="AlphaFoldDB" id="X1UUA1"/>
<dbReference type="Pfam" id="PF12367">
    <property type="entry name" value="PFO_beta_C"/>
    <property type="match status" value="1"/>
</dbReference>
<sequence length="97" mass="11680">GFSIVDVFQLCVAWNNVNTYEFYKERIYKLEEEGHDSTDMDEAYRKAREWGDRIPIGVFYRMERPAYIDYFPFLKGEPVVRLPLDSFDITEMMKEFT</sequence>
<comment type="caution">
    <text evidence="2">The sequence shown here is derived from an EMBL/GenBank/DDBJ whole genome shotgun (WGS) entry which is preliminary data.</text>
</comment>